<comment type="caution">
    <text evidence="2">The sequence shown here is derived from an EMBL/GenBank/DDBJ whole genome shotgun (WGS) entry which is preliminary data.</text>
</comment>
<dbReference type="GO" id="GO:0006260">
    <property type="term" value="P:DNA replication"/>
    <property type="evidence" value="ECO:0007669"/>
    <property type="project" value="TreeGrafter"/>
</dbReference>
<dbReference type="Pfam" id="PF25095">
    <property type="entry name" value="C2H2-zf_KIN17"/>
    <property type="match status" value="1"/>
</dbReference>
<reference evidence="2" key="1">
    <citation type="submission" date="2021-01" db="EMBL/GenBank/DDBJ databases">
        <authorList>
            <consortium name="Genoscope - CEA"/>
            <person name="William W."/>
        </authorList>
    </citation>
    <scope>NUCLEOTIDE SEQUENCE</scope>
</reference>
<proteinExistence type="predicted"/>
<dbReference type="EMBL" id="CAJJDN010000065">
    <property type="protein sequence ID" value="CAD8095921.1"/>
    <property type="molecule type" value="Genomic_DNA"/>
</dbReference>
<dbReference type="GO" id="GO:0003690">
    <property type="term" value="F:double-stranded DNA binding"/>
    <property type="evidence" value="ECO:0007669"/>
    <property type="project" value="TreeGrafter"/>
</dbReference>
<dbReference type="InterPro" id="IPR056767">
    <property type="entry name" value="C2H2-Znf_KIN17"/>
</dbReference>
<dbReference type="PANTHER" id="PTHR12805">
    <property type="entry name" value="KIN17 KIN, ANTIGENIC DETERMINANT OF RECA PROTEIN HOMOLOG"/>
    <property type="match status" value="1"/>
</dbReference>
<dbReference type="AlphaFoldDB" id="A0A8S1NZ35"/>
<protein>
    <recommendedName>
        <fullName evidence="1">DNA/RNA-binding protein Kin17 WH-like domain-containing protein</fullName>
    </recommendedName>
</protein>
<evidence type="ECO:0000313" key="3">
    <source>
        <dbReference type="Proteomes" id="UP000692954"/>
    </source>
</evidence>
<dbReference type="PANTHER" id="PTHR12805:SF0">
    <property type="entry name" value="DNA_RNA-BINDING PROTEIN KIN17"/>
    <property type="match status" value="1"/>
</dbReference>
<dbReference type="InterPro" id="IPR041330">
    <property type="entry name" value="KN17_SH3"/>
</dbReference>
<dbReference type="SMART" id="SM01253">
    <property type="entry name" value="Kin17_mid"/>
    <property type="match status" value="1"/>
</dbReference>
<organism evidence="2 3">
    <name type="scientific">Paramecium sonneborni</name>
    <dbReference type="NCBI Taxonomy" id="65129"/>
    <lineage>
        <taxon>Eukaryota</taxon>
        <taxon>Sar</taxon>
        <taxon>Alveolata</taxon>
        <taxon>Ciliophora</taxon>
        <taxon>Intramacronucleata</taxon>
        <taxon>Oligohymenophorea</taxon>
        <taxon>Peniculida</taxon>
        <taxon>Parameciidae</taxon>
        <taxon>Paramecium</taxon>
    </lineage>
</organism>
<dbReference type="OrthoDB" id="10266249at2759"/>
<dbReference type="GO" id="GO:0005634">
    <property type="term" value="C:nucleus"/>
    <property type="evidence" value="ECO:0007669"/>
    <property type="project" value="TreeGrafter"/>
</dbReference>
<gene>
    <name evidence="2" type="ORF">PSON_ATCC_30995.1.T0650163</name>
</gene>
<evidence type="ECO:0000313" key="2">
    <source>
        <dbReference type="EMBL" id="CAD8095921.1"/>
    </source>
</evidence>
<sequence>MYSQTYGKQQATKTAKLKFFCQMCRKQCYDENGFRCHLNSGHHMKMMRLYNEDPDFYIEQFSQEFETAFMEILKEKYKDQKIGSNKVYEDMIRKVDHVHLNGTKWTKLADFIQYLISNNKIGFDHSQGDIVIWNLNFNPEKIKYDKVETKKVKLVEKQNALIDKSLEKQIIKGQKLNEQDTDNQESVDLKFSEQKINNNQIEAQPQEQFISFDITFNQGNKKDSQIVLDVENQGNKQWIEESLLKQQGLKENMEKLYQNIKYKNNQNTVSQPLQIPEQVADDFPWIKENIFVKIIDKQLNNGKYYGKKGIVKRVIDQFGGLIEIQSSTKEKVIIDQKFLQTVIPKIGNLVMILKEGQHRGKIGKLESIHQDNYSGSVYLENENILLEMPFDLFSKINQE</sequence>
<dbReference type="InterPro" id="IPR019447">
    <property type="entry name" value="DNA/RNA-bd_Kin17_WH-like_dom"/>
</dbReference>
<evidence type="ECO:0000259" key="1">
    <source>
        <dbReference type="SMART" id="SM01253"/>
    </source>
</evidence>
<dbReference type="Pfam" id="PF18131">
    <property type="entry name" value="KN17_SH3"/>
    <property type="match status" value="1"/>
</dbReference>
<dbReference type="Proteomes" id="UP000692954">
    <property type="component" value="Unassembled WGS sequence"/>
</dbReference>
<dbReference type="GO" id="GO:0006974">
    <property type="term" value="P:DNA damage response"/>
    <property type="evidence" value="ECO:0007669"/>
    <property type="project" value="TreeGrafter"/>
</dbReference>
<dbReference type="InterPro" id="IPR037321">
    <property type="entry name" value="KIN17-like"/>
</dbReference>
<keyword evidence="3" id="KW-1185">Reference proteome</keyword>
<name>A0A8S1NZ35_9CILI</name>
<accession>A0A8S1NZ35</accession>
<feature type="domain" description="DNA/RNA-binding protein Kin17 WH-like" evidence="1">
    <location>
        <begin position="45"/>
        <end position="171"/>
    </location>
</feature>
<dbReference type="Pfam" id="PF10357">
    <property type="entry name" value="WH_KIN17"/>
    <property type="match status" value="1"/>
</dbReference>